<feature type="transmembrane region" description="Helical" evidence="6">
    <location>
        <begin position="101"/>
        <end position="123"/>
    </location>
</feature>
<dbReference type="PANTHER" id="PTHR32196:SF63">
    <property type="entry name" value="INNER MEMBRANE ABC TRANSPORTER PERMEASE PROTEIN YJFF"/>
    <property type="match status" value="1"/>
</dbReference>
<dbReference type="CDD" id="cd06579">
    <property type="entry name" value="TM_PBP1_transp_AraH_like"/>
    <property type="match status" value="1"/>
</dbReference>
<dbReference type="STRING" id="314265.R2601_06168"/>
<dbReference type="GO" id="GO:0005886">
    <property type="term" value="C:plasma membrane"/>
    <property type="evidence" value="ECO:0007669"/>
    <property type="project" value="UniProtKB-SubCell"/>
</dbReference>
<dbReference type="EMBL" id="AATQ01000043">
    <property type="protein sequence ID" value="EAU44553.1"/>
    <property type="molecule type" value="Genomic_DNA"/>
</dbReference>
<feature type="transmembrane region" description="Helical" evidence="6">
    <location>
        <begin position="302"/>
        <end position="320"/>
    </location>
</feature>
<dbReference type="AlphaFoldDB" id="Q0FK52"/>
<dbReference type="RefSeq" id="WP_007803077.1">
    <property type="nucleotide sequence ID" value="NZ_DS022277.1"/>
</dbReference>
<comment type="caution">
    <text evidence="7">The sequence shown here is derived from an EMBL/GenBank/DDBJ whole genome shotgun (WGS) entry which is preliminary data.</text>
</comment>
<dbReference type="PANTHER" id="PTHR32196">
    <property type="entry name" value="ABC TRANSPORTER PERMEASE PROTEIN YPHD-RELATED-RELATED"/>
    <property type="match status" value="1"/>
</dbReference>
<keyword evidence="4 6" id="KW-1133">Transmembrane helix</keyword>
<evidence type="ECO:0000256" key="6">
    <source>
        <dbReference type="SAM" id="Phobius"/>
    </source>
</evidence>
<gene>
    <name evidence="7" type="ORF">R2601_06168</name>
</gene>
<feature type="transmembrane region" description="Helical" evidence="6">
    <location>
        <begin position="279"/>
        <end position="296"/>
    </location>
</feature>
<sequence>MSDSAMQISQVHPPRSRRLLKLILLAAAVVALVALGGWFNPAFLTPENGLAILRAAAMSGIVAMGATFITISGRFFSLALGQTAMFAGVFMAVLMAQGLPFGLAVAVMLLAVVAIGAVQGAIISMGANPIITTLGAGALLAGLAGLTTGGRNIAIESAVVEWIGNGRILGVPTQTWAFLVSVAVAWWVINKTRFGRETILIGANRATAGASGLNVSRITILVFIIASLAAAMMGVFEAAQFSKARVAGFGAVDFDVIAAVLIGGTAIQGGKGSPFRAALGAVFIATLQNYMLLLAWSSGVRTLITGAFIVLIVAGFHIAGRRKGA</sequence>
<evidence type="ECO:0000256" key="3">
    <source>
        <dbReference type="ARBA" id="ARBA00022692"/>
    </source>
</evidence>
<keyword evidence="2" id="KW-1003">Cell membrane</keyword>
<comment type="subcellular location">
    <subcellularLocation>
        <location evidence="1">Cell membrane</location>
        <topology evidence="1">Multi-pass membrane protein</topology>
    </subcellularLocation>
</comment>
<keyword evidence="3 6" id="KW-0812">Transmembrane</keyword>
<dbReference type="InterPro" id="IPR001851">
    <property type="entry name" value="ABC_transp_permease"/>
</dbReference>
<accession>Q0FK52</accession>
<evidence type="ECO:0000256" key="5">
    <source>
        <dbReference type="ARBA" id="ARBA00023136"/>
    </source>
</evidence>
<organism evidence="7 8">
    <name type="scientific">Salipiger bermudensis (strain DSM 26914 / JCM 13377 / KCTC 12554 / HTCC2601)</name>
    <name type="common">Pelagibaca bermudensis</name>
    <dbReference type="NCBI Taxonomy" id="314265"/>
    <lineage>
        <taxon>Bacteria</taxon>
        <taxon>Pseudomonadati</taxon>
        <taxon>Pseudomonadota</taxon>
        <taxon>Alphaproteobacteria</taxon>
        <taxon>Rhodobacterales</taxon>
        <taxon>Roseobacteraceae</taxon>
        <taxon>Salipiger</taxon>
    </lineage>
</organism>
<feature type="transmembrane region" description="Helical" evidence="6">
    <location>
        <begin position="218"/>
        <end position="236"/>
    </location>
</feature>
<evidence type="ECO:0000256" key="1">
    <source>
        <dbReference type="ARBA" id="ARBA00004651"/>
    </source>
</evidence>
<feature type="transmembrane region" description="Helical" evidence="6">
    <location>
        <begin position="168"/>
        <end position="189"/>
    </location>
</feature>
<proteinExistence type="predicted"/>
<keyword evidence="8" id="KW-1185">Reference proteome</keyword>
<feature type="transmembrane region" description="Helical" evidence="6">
    <location>
        <begin position="51"/>
        <end position="71"/>
    </location>
</feature>
<protein>
    <submittedName>
        <fullName evidence="7">Ribose high-affinity ABC transporter permease component</fullName>
    </submittedName>
</protein>
<name>Q0FK52_SALBH</name>
<evidence type="ECO:0000313" key="8">
    <source>
        <dbReference type="Proteomes" id="UP000006230"/>
    </source>
</evidence>
<dbReference type="Pfam" id="PF02653">
    <property type="entry name" value="BPD_transp_2"/>
    <property type="match status" value="1"/>
</dbReference>
<keyword evidence="5 6" id="KW-0472">Membrane</keyword>
<feature type="transmembrane region" description="Helical" evidence="6">
    <location>
        <begin position="20"/>
        <end position="39"/>
    </location>
</feature>
<evidence type="ECO:0000313" key="7">
    <source>
        <dbReference type="EMBL" id="EAU44553.1"/>
    </source>
</evidence>
<evidence type="ECO:0000256" key="4">
    <source>
        <dbReference type="ARBA" id="ARBA00022989"/>
    </source>
</evidence>
<feature type="transmembrane region" description="Helical" evidence="6">
    <location>
        <begin position="78"/>
        <end position="95"/>
    </location>
</feature>
<dbReference type="eggNOG" id="COG1172">
    <property type="taxonomic scope" value="Bacteria"/>
</dbReference>
<dbReference type="OrthoDB" id="9808136at2"/>
<evidence type="ECO:0000256" key="2">
    <source>
        <dbReference type="ARBA" id="ARBA00022475"/>
    </source>
</evidence>
<dbReference type="GO" id="GO:0022857">
    <property type="term" value="F:transmembrane transporter activity"/>
    <property type="evidence" value="ECO:0007669"/>
    <property type="project" value="InterPro"/>
</dbReference>
<feature type="transmembrane region" description="Helical" evidence="6">
    <location>
        <begin position="248"/>
        <end position="267"/>
    </location>
</feature>
<dbReference type="HOGENOM" id="CLU_028880_4_1_5"/>
<reference evidence="7 8" key="1">
    <citation type="journal article" date="2010" name="J. Bacteriol.">
        <title>Genome sequences of Pelagibaca bermudensis HTCC2601T and Maritimibacter alkaliphilus HTCC2654T, the type strains of two marine Roseobacter genera.</title>
        <authorList>
            <person name="Thrash J.C."/>
            <person name="Cho J.C."/>
            <person name="Ferriera S."/>
            <person name="Johnson J."/>
            <person name="Vergin K.L."/>
            <person name="Giovannoni S.J."/>
        </authorList>
    </citation>
    <scope>NUCLEOTIDE SEQUENCE [LARGE SCALE GENOMIC DNA]</scope>
    <source>
        <strain evidence="8">DSM 26914 / JCM 13377 / KCTC 12554 / HTCC2601</strain>
    </source>
</reference>
<dbReference type="Proteomes" id="UP000006230">
    <property type="component" value="Unassembled WGS sequence"/>
</dbReference>
<feature type="transmembrane region" description="Helical" evidence="6">
    <location>
        <begin position="130"/>
        <end position="148"/>
    </location>
</feature>